<dbReference type="EMBL" id="JAZHOF010000003">
    <property type="protein sequence ID" value="MEJ8571272.1"/>
    <property type="molecule type" value="Genomic_DNA"/>
</dbReference>
<feature type="compositionally biased region" description="Acidic residues" evidence="1">
    <location>
        <begin position="194"/>
        <end position="212"/>
    </location>
</feature>
<feature type="compositionally biased region" description="Basic and acidic residues" evidence="1">
    <location>
        <begin position="20"/>
        <end position="31"/>
    </location>
</feature>
<accession>A0AAW9RCI4</accession>
<keyword evidence="3" id="KW-1185">Reference proteome</keyword>
<dbReference type="Proteomes" id="UP001378188">
    <property type="component" value="Unassembled WGS sequence"/>
</dbReference>
<gene>
    <name evidence="2" type="ORF">V3328_07295</name>
</gene>
<organism evidence="2 3">
    <name type="scientific">Microbaculum marinum</name>
    <dbReference type="NCBI Taxonomy" id="1764581"/>
    <lineage>
        <taxon>Bacteria</taxon>
        <taxon>Pseudomonadati</taxon>
        <taxon>Pseudomonadota</taxon>
        <taxon>Alphaproteobacteria</taxon>
        <taxon>Hyphomicrobiales</taxon>
        <taxon>Tepidamorphaceae</taxon>
        <taxon>Microbaculum</taxon>
    </lineage>
</organism>
<proteinExistence type="predicted"/>
<feature type="compositionally biased region" description="Basic and acidic residues" evidence="1">
    <location>
        <begin position="180"/>
        <end position="189"/>
    </location>
</feature>
<dbReference type="RefSeq" id="WP_340328975.1">
    <property type="nucleotide sequence ID" value="NZ_JAZHOF010000003.1"/>
</dbReference>
<evidence type="ECO:0000256" key="1">
    <source>
        <dbReference type="SAM" id="MobiDB-lite"/>
    </source>
</evidence>
<feature type="compositionally biased region" description="Basic and acidic residues" evidence="1">
    <location>
        <begin position="213"/>
        <end position="230"/>
    </location>
</feature>
<feature type="region of interest" description="Disordered" evidence="1">
    <location>
        <begin position="1"/>
        <end position="31"/>
    </location>
</feature>
<dbReference type="AlphaFoldDB" id="A0AAW9RCI4"/>
<evidence type="ECO:0000313" key="3">
    <source>
        <dbReference type="Proteomes" id="UP001378188"/>
    </source>
</evidence>
<feature type="compositionally biased region" description="Low complexity" evidence="1">
    <location>
        <begin position="10"/>
        <end position="19"/>
    </location>
</feature>
<name>A0AAW9RCI4_9HYPH</name>
<reference evidence="2 3" key="1">
    <citation type="submission" date="2024-02" db="EMBL/GenBank/DDBJ databases">
        <title>Genome analysis and characterization of Microbaculum marinisediminis sp. nov., isolated from marine sediment.</title>
        <authorList>
            <person name="Du Z.-J."/>
            <person name="Ye Y.-Q."/>
            <person name="Zhang Z.-R."/>
            <person name="Yuan S.-M."/>
            <person name="Zhang X.-Y."/>
        </authorList>
    </citation>
    <scope>NUCLEOTIDE SEQUENCE [LARGE SCALE GENOMIC DNA]</scope>
    <source>
        <strain evidence="2 3">SDUM1044001</strain>
    </source>
</reference>
<protein>
    <submittedName>
        <fullName evidence="2">Uncharacterized protein</fullName>
    </submittedName>
</protein>
<evidence type="ECO:0000313" key="2">
    <source>
        <dbReference type="EMBL" id="MEJ8571272.1"/>
    </source>
</evidence>
<comment type="caution">
    <text evidence="2">The sequence shown here is derived from an EMBL/GenBank/DDBJ whole genome shotgun (WGS) entry which is preliminary data.</text>
</comment>
<sequence>MAKAKKAAADETTAAPADAGDNRPTELTAEERKSLHFHHYRRIAAKKDELDAIREEYKTLRKEAKADGLILADVDFMLKCAEIQDDSIVTDELRRRTEIAAWFALPVQYQADLFTGFSDAHDRIEKEGEAAGLAGRNVDSHDYAKGSTEAEVYERGWDRGQKTMRDDLQAALEKNNARKAKQDEAKLIKAADMQADEEEAVETDPFDEEEDTNDLRPRFKRGQDADEAVH</sequence>
<feature type="region of interest" description="Disordered" evidence="1">
    <location>
        <begin position="175"/>
        <end position="230"/>
    </location>
</feature>